<keyword evidence="1" id="KW-1133">Transmembrane helix</keyword>
<organism evidence="2 3">
    <name type="scientific">Pontibacter locisalis</name>
    <dbReference type="NCBI Taxonomy" id="1719035"/>
    <lineage>
        <taxon>Bacteria</taxon>
        <taxon>Pseudomonadati</taxon>
        <taxon>Bacteroidota</taxon>
        <taxon>Cytophagia</taxon>
        <taxon>Cytophagales</taxon>
        <taxon>Hymenobacteraceae</taxon>
        <taxon>Pontibacter</taxon>
    </lineage>
</organism>
<dbReference type="Proteomes" id="UP001597544">
    <property type="component" value="Unassembled WGS sequence"/>
</dbReference>
<feature type="transmembrane region" description="Helical" evidence="1">
    <location>
        <begin position="29"/>
        <end position="46"/>
    </location>
</feature>
<accession>A0ABW5IIY8</accession>
<dbReference type="RefSeq" id="WP_377503927.1">
    <property type="nucleotide sequence ID" value="NZ_JBHULU010000008.1"/>
</dbReference>
<evidence type="ECO:0000313" key="3">
    <source>
        <dbReference type="Proteomes" id="UP001597544"/>
    </source>
</evidence>
<feature type="transmembrane region" description="Helical" evidence="1">
    <location>
        <begin position="106"/>
        <end position="126"/>
    </location>
</feature>
<keyword evidence="3" id="KW-1185">Reference proteome</keyword>
<feature type="transmembrane region" description="Helical" evidence="1">
    <location>
        <begin position="58"/>
        <end position="75"/>
    </location>
</feature>
<feature type="transmembrane region" description="Helical" evidence="1">
    <location>
        <begin position="7"/>
        <end position="23"/>
    </location>
</feature>
<protein>
    <submittedName>
        <fullName evidence="2">Uncharacterized protein</fullName>
    </submittedName>
</protein>
<keyword evidence="1" id="KW-0472">Membrane</keyword>
<proteinExistence type="predicted"/>
<name>A0ABW5IIY8_9BACT</name>
<gene>
    <name evidence="2" type="ORF">ACFSRY_05660</name>
</gene>
<reference evidence="3" key="1">
    <citation type="journal article" date="2019" name="Int. J. Syst. Evol. Microbiol.">
        <title>The Global Catalogue of Microorganisms (GCM) 10K type strain sequencing project: providing services to taxonomists for standard genome sequencing and annotation.</title>
        <authorList>
            <consortium name="The Broad Institute Genomics Platform"/>
            <consortium name="The Broad Institute Genome Sequencing Center for Infectious Disease"/>
            <person name="Wu L."/>
            <person name="Ma J."/>
        </authorList>
    </citation>
    <scope>NUCLEOTIDE SEQUENCE [LARGE SCALE GENOMIC DNA]</scope>
    <source>
        <strain evidence="3">KCTC 42498</strain>
    </source>
</reference>
<evidence type="ECO:0000256" key="1">
    <source>
        <dbReference type="SAM" id="Phobius"/>
    </source>
</evidence>
<evidence type="ECO:0000313" key="2">
    <source>
        <dbReference type="EMBL" id="MFD2513345.1"/>
    </source>
</evidence>
<sequence>MNKRTVQAYFWVTFLISLLALFLNGGLGLLVFGIVILAALIFHVIVGLKWKYSINKNYLITLSATNLLLFALVRVDGVHAFTDSGLSALLNLIGLSGGYSRRYEELFMWTSLLLFISQVVIDIALYRKNKQVRSVIN</sequence>
<keyword evidence="1" id="KW-0812">Transmembrane</keyword>
<dbReference type="EMBL" id="JBHULU010000008">
    <property type="protein sequence ID" value="MFD2513345.1"/>
    <property type="molecule type" value="Genomic_DNA"/>
</dbReference>
<comment type="caution">
    <text evidence="2">The sequence shown here is derived from an EMBL/GenBank/DDBJ whole genome shotgun (WGS) entry which is preliminary data.</text>
</comment>